<dbReference type="Proteomes" id="UP000827872">
    <property type="component" value="Linkage Group LG03"/>
</dbReference>
<reference evidence="1" key="1">
    <citation type="submission" date="2021-08" db="EMBL/GenBank/DDBJ databases">
        <title>The first chromosome-level gecko genome reveals the dynamic sex chromosomes of Neotropical dwarf geckos (Sphaerodactylidae: Sphaerodactylus).</title>
        <authorList>
            <person name="Pinto B.J."/>
            <person name="Keating S.E."/>
            <person name="Gamble T."/>
        </authorList>
    </citation>
    <scope>NUCLEOTIDE SEQUENCE</scope>
    <source>
        <strain evidence="1">TG3544</strain>
    </source>
</reference>
<organism evidence="1 2">
    <name type="scientific">Sphaerodactylus townsendi</name>
    <dbReference type="NCBI Taxonomy" id="933632"/>
    <lineage>
        <taxon>Eukaryota</taxon>
        <taxon>Metazoa</taxon>
        <taxon>Chordata</taxon>
        <taxon>Craniata</taxon>
        <taxon>Vertebrata</taxon>
        <taxon>Euteleostomi</taxon>
        <taxon>Lepidosauria</taxon>
        <taxon>Squamata</taxon>
        <taxon>Bifurcata</taxon>
        <taxon>Gekkota</taxon>
        <taxon>Sphaerodactylidae</taxon>
        <taxon>Sphaerodactylus</taxon>
    </lineage>
</organism>
<evidence type="ECO:0000313" key="1">
    <source>
        <dbReference type="EMBL" id="KAH7991794.1"/>
    </source>
</evidence>
<gene>
    <name evidence="1" type="ORF">K3G42_011949</name>
</gene>
<accession>A0ACB8EGJ3</accession>
<keyword evidence="2" id="KW-1185">Reference proteome</keyword>
<sequence>MATLGERRSLPSPEAMLGQPWSHWVDAAKLHGNDGAALEESFKEYGKNREAMRLCREDQAWLLHVGSQDTVVCNPDLQDKGKPLFVNYSVMESHSLSKPGSN</sequence>
<evidence type="ECO:0000313" key="2">
    <source>
        <dbReference type="Proteomes" id="UP000827872"/>
    </source>
</evidence>
<name>A0ACB8EGJ3_9SAUR</name>
<protein>
    <submittedName>
        <fullName evidence="1">Uncharacterized protein</fullName>
    </submittedName>
</protein>
<proteinExistence type="predicted"/>
<comment type="caution">
    <text evidence="1">The sequence shown here is derived from an EMBL/GenBank/DDBJ whole genome shotgun (WGS) entry which is preliminary data.</text>
</comment>
<dbReference type="EMBL" id="CM037616">
    <property type="protein sequence ID" value="KAH7991794.1"/>
    <property type="molecule type" value="Genomic_DNA"/>
</dbReference>